<evidence type="ECO:0000259" key="2">
    <source>
        <dbReference type="Pfam" id="PF06159"/>
    </source>
</evidence>
<dbReference type="Proteomes" id="UP001309876">
    <property type="component" value="Unassembled WGS sequence"/>
</dbReference>
<dbReference type="PANTHER" id="PTHR13134">
    <property type="entry name" value="TRAFFICKING PROTEIN PARTICLE COMPLEX SUBUNIT 13"/>
    <property type="match status" value="1"/>
</dbReference>
<dbReference type="InterPro" id="IPR010378">
    <property type="entry name" value="TRAPPC13"/>
</dbReference>
<dbReference type="AlphaFoldDB" id="A0AAN7T237"/>
<name>A0AAN7T237_9EURO</name>
<gene>
    <name evidence="4" type="ORF">LTR05_003685</name>
</gene>
<feature type="domain" description="Trafficking protein particle complex subunit 13 middle" evidence="3">
    <location>
        <begin position="108"/>
        <end position="216"/>
    </location>
</feature>
<evidence type="ECO:0000256" key="1">
    <source>
        <dbReference type="SAM" id="MobiDB-lite"/>
    </source>
</evidence>
<dbReference type="EMBL" id="JAVRRJ010000003">
    <property type="protein sequence ID" value="KAK5086517.1"/>
    <property type="molecule type" value="Genomic_DNA"/>
</dbReference>
<dbReference type="GO" id="GO:1990072">
    <property type="term" value="C:TRAPPIII protein complex"/>
    <property type="evidence" value="ECO:0007669"/>
    <property type="project" value="TreeGrafter"/>
</dbReference>
<evidence type="ECO:0000313" key="4">
    <source>
        <dbReference type="EMBL" id="KAK5086517.1"/>
    </source>
</evidence>
<reference evidence="4 5" key="1">
    <citation type="submission" date="2023-08" db="EMBL/GenBank/DDBJ databases">
        <title>Black Yeasts Isolated from many extreme environments.</title>
        <authorList>
            <person name="Coleine C."/>
            <person name="Stajich J.E."/>
            <person name="Selbmann L."/>
        </authorList>
    </citation>
    <scope>NUCLEOTIDE SEQUENCE [LARGE SCALE GENOMIC DNA]</scope>
    <source>
        <strain evidence="4 5">CCFEE 5910</strain>
    </source>
</reference>
<dbReference type="Pfam" id="PF23647">
    <property type="entry name" value="TRAPPC13_M"/>
    <property type="match status" value="1"/>
</dbReference>
<proteinExistence type="predicted"/>
<comment type="caution">
    <text evidence="4">The sequence shown here is derived from an EMBL/GenBank/DDBJ whole genome shotgun (WGS) entry which is preliminary data.</text>
</comment>
<dbReference type="InterPro" id="IPR055427">
    <property type="entry name" value="TRAPPC13_N"/>
</dbReference>
<dbReference type="InterPro" id="IPR055429">
    <property type="entry name" value="TRAPPC13_M"/>
</dbReference>
<feature type="compositionally biased region" description="Polar residues" evidence="1">
    <location>
        <begin position="1"/>
        <end position="11"/>
    </location>
</feature>
<organism evidence="4 5">
    <name type="scientific">Lithohypha guttulata</name>
    <dbReference type="NCBI Taxonomy" id="1690604"/>
    <lineage>
        <taxon>Eukaryota</taxon>
        <taxon>Fungi</taxon>
        <taxon>Dikarya</taxon>
        <taxon>Ascomycota</taxon>
        <taxon>Pezizomycotina</taxon>
        <taxon>Eurotiomycetes</taxon>
        <taxon>Chaetothyriomycetidae</taxon>
        <taxon>Chaetothyriales</taxon>
        <taxon>Trichomeriaceae</taxon>
        <taxon>Lithohypha</taxon>
    </lineage>
</organism>
<keyword evidence="5" id="KW-1185">Reference proteome</keyword>
<dbReference type="PANTHER" id="PTHR13134:SF3">
    <property type="entry name" value="TRAFFICKING PROTEIN PARTICLE COMPLEX SUBUNIT 13"/>
    <property type="match status" value="1"/>
</dbReference>
<sequence length="243" mass="26686">MPSHQSVSLPISTPEDDGNVSLAPGASLQRIVRYDLKEEGVHVLAVNLAYTETTKSETGPSSGRVRTFRKLYQFQAQPCLSVRTKVTELAPTEVPDKSLGPYGRSFLVRYILEAQLENVAEGSIVLEQASLLAYPPFKATSFNWDAKFGADHEDEDPLLNPRDVLQLAFLLEQDAGISDGYEELKVNLARDGRTALGQIALEWRSGMGEKGQLTTGSSSPRLEVALLVAKARTILPRAWLVFD</sequence>
<accession>A0AAN7T237</accession>
<feature type="region of interest" description="Disordered" evidence="1">
    <location>
        <begin position="1"/>
        <end position="20"/>
    </location>
</feature>
<dbReference type="Pfam" id="PF06159">
    <property type="entry name" value="TRAPPC13_N"/>
    <property type="match status" value="1"/>
</dbReference>
<protein>
    <submittedName>
        <fullName evidence="4">Uncharacterized protein</fullName>
    </submittedName>
</protein>
<feature type="domain" description="Trafficking protein particle complex subunit 13 N-terminal" evidence="2">
    <location>
        <begin position="9"/>
        <end position="76"/>
    </location>
</feature>
<evidence type="ECO:0000313" key="5">
    <source>
        <dbReference type="Proteomes" id="UP001309876"/>
    </source>
</evidence>
<evidence type="ECO:0000259" key="3">
    <source>
        <dbReference type="Pfam" id="PF23647"/>
    </source>
</evidence>